<reference evidence="3" key="1">
    <citation type="submission" date="2022-11" db="UniProtKB">
        <authorList>
            <consortium name="WormBaseParasite"/>
        </authorList>
    </citation>
    <scope>IDENTIFICATION</scope>
</reference>
<keyword evidence="2" id="KW-1185">Reference proteome</keyword>
<evidence type="ECO:0000313" key="2">
    <source>
        <dbReference type="Proteomes" id="UP000887566"/>
    </source>
</evidence>
<proteinExistence type="predicted"/>
<name>A0A914XQD3_9BILA</name>
<accession>A0A914XQD3</accession>
<protein>
    <submittedName>
        <fullName evidence="3">Uncharacterized protein</fullName>
    </submittedName>
</protein>
<feature type="compositionally biased region" description="Basic and acidic residues" evidence="1">
    <location>
        <begin position="1"/>
        <end position="11"/>
    </location>
</feature>
<dbReference type="Proteomes" id="UP000887566">
    <property type="component" value="Unplaced"/>
</dbReference>
<dbReference type="WBParaSite" id="PSAMB.scaffold9534size4863.g32513.t1">
    <property type="protein sequence ID" value="PSAMB.scaffold9534size4863.g32513.t1"/>
    <property type="gene ID" value="PSAMB.scaffold9534size4863.g32513"/>
</dbReference>
<dbReference type="AlphaFoldDB" id="A0A914XQD3"/>
<organism evidence="2 3">
    <name type="scientific">Plectus sambesii</name>
    <dbReference type="NCBI Taxonomy" id="2011161"/>
    <lineage>
        <taxon>Eukaryota</taxon>
        <taxon>Metazoa</taxon>
        <taxon>Ecdysozoa</taxon>
        <taxon>Nematoda</taxon>
        <taxon>Chromadorea</taxon>
        <taxon>Plectida</taxon>
        <taxon>Plectina</taxon>
        <taxon>Plectoidea</taxon>
        <taxon>Plectidae</taxon>
        <taxon>Plectus</taxon>
    </lineage>
</organism>
<sequence>MLRGRLEEQRRSTGARSTRSDGRKNYRRGESAGPVTQPGRYGSRATLRSGRHRCQRKVADTTREIESAAPTDQADRPVDDSPPRRSAPLDLTWVIRNGANLFTPFSASPITSPSSKLSSRYFRHINKYHGYTVVSDDSGVAVFGKLSHHLQRTISSCLYRNVA</sequence>
<feature type="compositionally biased region" description="Basic and acidic residues" evidence="1">
    <location>
        <begin position="57"/>
        <end position="66"/>
    </location>
</feature>
<evidence type="ECO:0000256" key="1">
    <source>
        <dbReference type="SAM" id="MobiDB-lite"/>
    </source>
</evidence>
<evidence type="ECO:0000313" key="3">
    <source>
        <dbReference type="WBParaSite" id="PSAMB.scaffold9534size4863.g32513.t1"/>
    </source>
</evidence>
<feature type="compositionally biased region" description="Basic and acidic residues" evidence="1">
    <location>
        <begin position="18"/>
        <end position="30"/>
    </location>
</feature>
<feature type="compositionally biased region" description="Basic and acidic residues" evidence="1">
    <location>
        <begin position="73"/>
        <end position="83"/>
    </location>
</feature>
<feature type="region of interest" description="Disordered" evidence="1">
    <location>
        <begin position="1"/>
        <end position="87"/>
    </location>
</feature>